<reference evidence="4" key="3">
    <citation type="submission" date="2016-03" db="UniProtKB">
        <authorList>
            <consortium name="EnsemblProtists"/>
        </authorList>
    </citation>
    <scope>IDENTIFICATION</scope>
</reference>
<evidence type="ECO:0000313" key="4">
    <source>
        <dbReference type="EnsemblProtists" id="EKX36255"/>
    </source>
</evidence>
<protein>
    <submittedName>
        <fullName evidence="3 4">Uncharacterized protein</fullName>
    </submittedName>
</protein>
<dbReference type="EMBL" id="JH993077">
    <property type="protein sequence ID" value="EKX36255.1"/>
    <property type="molecule type" value="Genomic_DNA"/>
</dbReference>
<reference evidence="3 5" key="1">
    <citation type="journal article" date="2012" name="Nature">
        <title>Algal genomes reveal evolutionary mosaicism and the fate of nucleomorphs.</title>
        <authorList>
            <consortium name="DOE Joint Genome Institute"/>
            <person name="Curtis B.A."/>
            <person name="Tanifuji G."/>
            <person name="Burki F."/>
            <person name="Gruber A."/>
            <person name="Irimia M."/>
            <person name="Maruyama S."/>
            <person name="Arias M.C."/>
            <person name="Ball S.G."/>
            <person name="Gile G.H."/>
            <person name="Hirakawa Y."/>
            <person name="Hopkins J.F."/>
            <person name="Kuo A."/>
            <person name="Rensing S.A."/>
            <person name="Schmutz J."/>
            <person name="Symeonidi A."/>
            <person name="Elias M."/>
            <person name="Eveleigh R.J."/>
            <person name="Herman E.K."/>
            <person name="Klute M.J."/>
            <person name="Nakayama T."/>
            <person name="Obornik M."/>
            <person name="Reyes-Prieto A."/>
            <person name="Armbrust E.V."/>
            <person name="Aves S.J."/>
            <person name="Beiko R.G."/>
            <person name="Coutinho P."/>
            <person name="Dacks J.B."/>
            <person name="Durnford D.G."/>
            <person name="Fast N.M."/>
            <person name="Green B.R."/>
            <person name="Grisdale C.J."/>
            <person name="Hempel F."/>
            <person name="Henrissat B."/>
            <person name="Hoppner M.P."/>
            <person name="Ishida K."/>
            <person name="Kim E."/>
            <person name="Koreny L."/>
            <person name="Kroth P.G."/>
            <person name="Liu Y."/>
            <person name="Malik S.B."/>
            <person name="Maier U.G."/>
            <person name="McRose D."/>
            <person name="Mock T."/>
            <person name="Neilson J.A."/>
            <person name="Onodera N.T."/>
            <person name="Poole A.M."/>
            <person name="Pritham E.J."/>
            <person name="Richards T.A."/>
            <person name="Rocap G."/>
            <person name="Roy S.W."/>
            <person name="Sarai C."/>
            <person name="Schaack S."/>
            <person name="Shirato S."/>
            <person name="Slamovits C.H."/>
            <person name="Spencer D.F."/>
            <person name="Suzuki S."/>
            <person name="Worden A.Z."/>
            <person name="Zauner S."/>
            <person name="Barry K."/>
            <person name="Bell C."/>
            <person name="Bharti A.K."/>
            <person name="Crow J.A."/>
            <person name="Grimwood J."/>
            <person name="Kramer R."/>
            <person name="Lindquist E."/>
            <person name="Lucas S."/>
            <person name="Salamov A."/>
            <person name="McFadden G.I."/>
            <person name="Lane C.E."/>
            <person name="Keeling P.J."/>
            <person name="Gray M.W."/>
            <person name="Grigoriev I.V."/>
            <person name="Archibald J.M."/>
        </authorList>
    </citation>
    <scope>NUCLEOTIDE SEQUENCE</scope>
    <source>
        <strain evidence="3 5">CCMP2712</strain>
    </source>
</reference>
<organism evidence="3">
    <name type="scientific">Guillardia theta (strain CCMP2712)</name>
    <name type="common">Cryptophyte</name>
    <dbReference type="NCBI Taxonomy" id="905079"/>
    <lineage>
        <taxon>Eukaryota</taxon>
        <taxon>Cryptophyceae</taxon>
        <taxon>Pyrenomonadales</taxon>
        <taxon>Geminigeraceae</taxon>
        <taxon>Guillardia</taxon>
    </lineage>
</organism>
<dbReference type="AlphaFoldDB" id="L1IKD2"/>
<dbReference type="RefSeq" id="XP_005823235.1">
    <property type="nucleotide sequence ID" value="XM_005823178.1"/>
</dbReference>
<feature type="signal peptide" evidence="2">
    <location>
        <begin position="1"/>
        <end position="18"/>
    </location>
</feature>
<evidence type="ECO:0000313" key="5">
    <source>
        <dbReference type="Proteomes" id="UP000011087"/>
    </source>
</evidence>
<dbReference type="GeneID" id="17292972"/>
<feature type="compositionally biased region" description="Basic and acidic residues" evidence="1">
    <location>
        <begin position="136"/>
        <end position="156"/>
    </location>
</feature>
<evidence type="ECO:0000256" key="1">
    <source>
        <dbReference type="SAM" id="MobiDB-lite"/>
    </source>
</evidence>
<evidence type="ECO:0000313" key="3">
    <source>
        <dbReference type="EMBL" id="EKX36255.1"/>
    </source>
</evidence>
<dbReference type="Proteomes" id="UP000011087">
    <property type="component" value="Unassembled WGS sequence"/>
</dbReference>
<feature type="region of interest" description="Disordered" evidence="1">
    <location>
        <begin position="129"/>
        <end position="189"/>
    </location>
</feature>
<keyword evidence="5" id="KW-1185">Reference proteome</keyword>
<reference evidence="5" key="2">
    <citation type="submission" date="2012-11" db="EMBL/GenBank/DDBJ databases">
        <authorList>
            <person name="Kuo A."/>
            <person name="Curtis B.A."/>
            <person name="Tanifuji G."/>
            <person name="Burki F."/>
            <person name="Gruber A."/>
            <person name="Irimia M."/>
            <person name="Maruyama S."/>
            <person name="Arias M.C."/>
            <person name="Ball S.G."/>
            <person name="Gile G.H."/>
            <person name="Hirakawa Y."/>
            <person name="Hopkins J.F."/>
            <person name="Rensing S.A."/>
            <person name="Schmutz J."/>
            <person name="Symeonidi A."/>
            <person name="Elias M."/>
            <person name="Eveleigh R.J."/>
            <person name="Herman E.K."/>
            <person name="Klute M.J."/>
            <person name="Nakayama T."/>
            <person name="Obornik M."/>
            <person name="Reyes-Prieto A."/>
            <person name="Armbrust E.V."/>
            <person name="Aves S.J."/>
            <person name="Beiko R.G."/>
            <person name="Coutinho P."/>
            <person name="Dacks J.B."/>
            <person name="Durnford D.G."/>
            <person name="Fast N.M."/>
            <person name="Green B.R."/>
            <person name="Grisdale C."/>
            <person name="Hempe F."/>
            <person name="Henrissat B."/>
            <person name="Hoppner M.P."/>
            <person name="Ishida K.-I."/>
            <person name="Kim E."/>
            <person name="Koreny L."/>
            <person name="Kroth P.G."/>
            <person name="Liu Y."/>
            <person name="Malik S.-B."/>
            <person name="Maier U.G."/>
            <person name="McRose D."/>
            <person name="Mock T."/>
            <person name="Neilson J.A."/>
            <person name="Onodera N.T."/>
            <person name="Poole A.M."/>
            <person name="Pritham E.J."/>
            <person name="Richards T.A."/>
            <person name="Rocap G."/>
            <person name="Roy S.W."/>
            <person name="Sarai C."/>
            <person name="Schaack S."/>
            <person name="Shirato S."/>
            <person name="Slamovits C.H."/>
            <person name="Spencer D.F."/>
            <person name="Suzuki S."/>
            <person name="Worden A.Z."/>
            <person name="Zauner S."/>
            <person name="Barry K."/>
            <person name="Bell C."/>
            <person name="Bharti A.K."/>
            <person name="Crow J.A."/>
            <person name="Grimwood J."/>
            <person name="Kramer R."/>
            <person name="Lindquist E."/>
            <person name="Lucas S."/>
            <person name="Salamov A."/>
            <person name="McFadden G.I."/>
            <person name="Lane C.E."/>
            <person name="Keeling P.J."/>
            <person name="Gray M.W."/>
            <person name="Grigoriev I.V."/>
            <person name="Archibald J.M."/>
        </authorList>
    </citation>
    <scope>NUCLEOTIDE SEQUENCE</scope>
    <source>
        <strain evidence="5">CCMP2712</strain>
    </source>
</reference>
<dbReference type="HOGENOM" id="CLU_1436942_0_0_1"/>
<gene>
    <name evidence="3" type="ORF">GUITHDRAFT_155300</name>
</gene>
<proteinExistence type="predicted"/>
<feature type="chain" id="PRO_5008770118" evidence="2">
    <location>
        <begin position="19"/>
        <end position="189"/>
    </location>
</feature>
<dbReference type="EnsemblProtists" id="EKX36255">
    <property type="protein sequence ID" value="EKX36255"/>
    <property type="gene ID" value="GUITHDRAFT_155300"/>
</dbReference>
<dbReference type="KEGG" id="gtt:GUITHDRAFT_155300"/>
<evidence type="ECO:0000256" key="2">
    <source>
        <dbReference type="SAM" id="SignalP"/>
    </source>
</evidence>
<dbReference type="PaxDb" id="55529-EKX36255"/>
<keyword evidence="2" id="KW-0732">Signal</keyword>
<name>L1IKD2_GUITC</name>
<sequence length="189" mass="20391">MAWRQVAVVGCAMLLVAGICLVSLDHAGETSEMLENRSGGASQHGKVVKDRMKALQAKSGKGVKKFSLKGKQQLEEVEKQQVMLCAKKITGDDTPRKLPPDVRDKVLECAKNYMPPVNTKHLLEEAAKKVMSAAKTPEEQKDAKDLLAKGDNDKEAQPTTAETKAETKQTVLHKGKGTPAEASKASGKN</sequence>
<accession>L1IKD2</accession>